<evidence type="ECO:0000313" key="2">
    <source>
        <dbReference type="Proteomes" id="UP000589036"/>
    </source>
</evidence>
<accession>A0A852TSQ7</accession>
<organism evidence="1 2">
    <name type="scientific">Spinactinospora alkalitolerans</name>
    <dbReference type="NCBI Taxonomy" id="687207"/>
    <lineage>
        <taxon>Bacteria</taxon>
        <taxon>Bacillati</taxon>
        <taxon>Actinomycetota</taxon>
        <taxon>Actinomycetes</taxon>
        <taxon>Streptosporangiales</taxon>
        <taxon>Nocardiopsidaceae</taxon>
        <taxon>Spinactinospora</taxon>
    </lineage>
</organism>
<keyword evidence="2" id="KW-1185">Reference proteome</keyword>
<dbReference type="EMBL" id="JACCCC010000001">
    <property type="protein sequence ID" value="NYE45773.1"/>
    <property type="molecule type" value="Genomic_DNA"/>
</dbReference>
<dbReference type="Proteomes" id="UP000589036">
    <property type="component" value="Unassembled WGS sequence"/>
</dbReference>
<dbReference type="AlphaFoldDB" id="A0A852TSQ7"/>
<comment type="caution">
    <text evidence="1">The sequence shown here is derived from an EMBL/GenBank/DDBJ whole genome shotgun (WGS) entry which is preliminary data.</text>
</comment>
<evidence type="ECO:0000313" key="1">
    <source>
        <dbReference type="EMBL" id="NYE45773.1"/>
    </source>
</evidence>
<proteinExistence type="predicted"/>
<gene>
    <name evidence="1" type="ORF">HDA32_000893</name>
</gene>
<sequence length="34" mass="3967">MSGLTIELRMVLFSMSLTSTDDALCRRRCHRRLP</sequence>
<reference evidence="1 2" key="1">
    <citation type="submission" date="2020-07" db="EMBL/GenBank/DDBJ databases">
        <title>Sequencing the genomes of 1000 actinobacteria strains.</title>
        <authorList>
            <person name="Klenk H.-P."/>
        </authorList>
    </citation>
    <scope>NUCLEOTIDE SEQUENCE [LARGE SCALE GENOMIC DNA]</scope>
    <source>
        <strain evidence="1 2">CXB654</strain>
    </source>
</reference>
<protein>
    <submittedName>
        <fullName evidence="1">Uncharacterized protein</fullName>
    </submittedName>
</protein>
<name>A0A852TSQ7_9ACTN</name>